<dbReference type="GO" id="GO:0005737">
    <property type="term" value="C:cytoplasm"/>
    <property type="evidence" value="ECO:0007669"/>
    <property type="project" value="TreeGrafter"/>
</dbReference>
<evidence type="ECO:0000313" key="11">
    <source>
        <dbReference type="Proteomes" id="UP000317429"/>
    </source>
</evidence>
<evidence type="ECO:0000256" key="5">
    <source>
        <dbReference type="ARBA" id="ARBA00022801"/>
    </source>
</evidence>
<keyword evidence="4 8" id="KW-0732">Signal</keyword>
<reference evidence="10 11" key="1">
    <citation type="submission" date="2019-02" db="EMBL/GenBank/DDBJ databases">
        <title>Deep-cultivation of Planctomycetes and their phenomic and genomic characterization uncovers novel biology.</title>
        <authorList>
            <person name="Wiegand S."/>
            <person name="Jogler M."/>
            <person name="Boedeker C."/>
            <person name="Pinto D."/>
            <person name="Vollmers J."/>
            <person name="Rivas-Marin E."/>
            <person name="Kohn T."/>
            <person name="Peeters S.H."/>
            <person name="Heuer A."/>
            <person name="Rast P."/>
            <person name="Oberbeckmann S."/>
            <person name="Bunk B."/>
            <person name="Jeske O."/>
            <person name="Meyerdierks A."/>
            <person name="Storesund J.E."/>
            <person name="Kallscheuer N."/>
            <person name="Luecker S."/>
            <person name="Lage O.M."/>
            <person name="Pohl T."/>
            <person name="Merkel B.J."/>
            <person name="Hornburger P."/>
            <person name="Mueller R.-W."/>
            <person name="Bruemmer F."/>
            <person name="Labrenz M."/>
            <person name="Spormann A.M."/>
            <person name="Op den Camp H."/>
            <person name="Overmann J."/>
            <person name="Amann R."/>
            <person name="Jetten M.S.M."/>
            <person name="Mascher T."/>
            <person name="Medema M.H."/>
            <person name="Devos D.P."/>
            <person name="Kaster A.-K."/>
            <person name="Ovreas L."/>
            <person name="Rohde M."/>
            <person name="Galperin M.Y."/>
            <person name="Jogler C."/>
        </authorList>
    </citation>
    <scope>NUCLEOTIDE SEQUENCE [LARGE SCALE GENOMIC DNA]</scope>
    <source>
        <strain evidence="10 11">Pla175</strain>
    </source>
</reference>
<dbReference type="CDD" id="cd15482">
    <property type="entry name" value="Sialidase_non-viral"/>
    <property type="match status" value="1"/>
</dbReference>
<evidence type="ECO:0000256" key="6">
    <source>
        <dbReference type="ARBA" id="ARBA00022837"/>
    </source>
</evidence>
<dbReference type="EC" id="3.1.6.6" evidence="10"/>
<feature type="domain" description="Sulfatase N-terminal" evidence="9">
    <location>
        <begin position="433"/>
        <end position="780"/>
    </location>
</feature>
<dbReference type="GO" id="GO:0047753">
    <property type="term" value="F:choline-sulfatase activity"/>
    <property type="evidence" value="ECO:0007669"/>
    <property type="project" value="UniProtKB-EC"/>
</dbReference>
<evidence type="ECO:0000256" key="7">
    <source>
        <dbReference type="SAM" id="MobiDB-lite"/>
    </source>
</evidence>
<dbReference type="InterPro" id="IPR000917">
    <property type="entry name" value="Sulfatase_N"/>
</dbReference>
<keyword evidence="3" id="KW-0479">Metal-binding</keyword>
<evidence type="ECO:0000256" key="1">
    <source>
        <dbReference type="ARBA" id="ARBA00001913"/>
    </source>
</evidence>
<feature type="chain" id="PRO_5022059514" evidence="8">
    <location>
        <begin position="35"/>
        <end position="909"/>
    </location>
</feature>
<dbReference type="PANTHER" id="PTHR45953:SF1">
    <property type="entry name" value="IDURONATE 2-SULFATASE"/>
    <property type="match status" value="1"/>
</dbReference>
<dbReference type="PROSITE" id="PS51257">
    <property type="entry name" value="PROKAR_LIPOPROTEIN"/>
    <property type="match status" value="1"/>
</dbReference>
<dbReference type="SUPFAM" id="SSF53649">
    <property type="entry name" value="Alkaline phosphatase-like"/>
    <property type="match status" value="1"/>
</dbReference>
<dbReference type="CDD" id="cd16030">
    <property type="entry name" value="iduronate-2-sulfatase"/>
    <property type="match status" value="1"/>
</dbReference>
<dbReference type="RefSeq" id="WP_197527051.1">
    <property type="nucleotide sequence ID" value="NZ_CP036291.1"/>
</dbReference>
<dbReference type="GO" id="GO:0004423">
    <property type="term" value="F:iduronate-2-sulfatase activity"/>
    <property type="evidence" value="ECO:0007669"/>
    <property type="project" value="InterPro"/>
</dbReference>
<keyword evidence="11" id="KW-1185">Reference proteome</keyword>
<evidence type="ECO:0000313" key="10">
    <source>
        <dbReference type="EMBL" id="QDU90944.1"/>
    </source>
</evidence>
<dbReference type="AlphaFoldDB" id="A0A518DHK0"/>
<dbReference type="GO" id="GO:0046872">
    <property type="term" value="F:metal ion binding"/>
    <property type="evidence" value="ECO:0007669"/>
    <property type="project" value="UniProtKB-KW"/>
</dbReference>
<protein>
    <submittedName>
        <fullName evidence="10">Choline-sulfatase</fullName>
        <ecNumber evidence="10">3.1.6.6</ecNumber>
    </submittedName>
</protein>
<feature type="signal peptide" evidence="8">
    <location>
        <begin position="1"/>
        <end position="34"/>
    </location>
</feature>
<evidence type="ECO:0000259" key="9">
    <source>
        <dbReference type="Pfam" id="PF00884"/>
    </source>
</evidence>
<dbReference type="Gene3D" id="2.120.10.10">
    <property type="match status" value="1"/>
</dbReference>
<comment type="cofactor">
    <cofactor evidence="1">
        <name>Ca(2+)</name>
        <dbReference type="ChEBI" id="CHEBI:29108"/>
    </cofactor>
</comment>
<sequence precursor="true">MIETRYTSLLSPHRPTARCLGVVLLLSACASANAKEPARADFSKAPGVVIDHVPASAGVYIGSPSLVVLPSGEYIASHDEFGPKSSEHSRAVTRIFRSTDRGETWAPIGKVDGQFWSTLFYNQKALYLGGAWKHHGNLIIRRSDDGGVTWTEPTDAATGLLAEGQYHCAPQPVVVHEGRIWRGMEDAGGSNTWGERYRPFMMSAPIDADLLSRQSWTFSNYLPIDKGWIDGKMRGWLEGNAVVAPNGQIVNILRVAATGVGGVGALMRVSDDGKTISFDPQEGFIEFPGGAKKFTIRHDPVSGRYWSLVNWVAPEDEGKREPGGIRNTLALTSSVDLLDWKIERVVVRDPDLEHGYQYPDWQFDGDDLIAVVRTATDDGLGGAHNYHDANFLTFHRLEGFRDPPVDNRPQGQPPQEQGADARLRPRTGGATPRNVLFIIADDLSCELGCYGAAGVLTPNLDRLAARGRTFLNAYCQSALCNPSRASLMTGLRPHELGVWTNSPHFRETSPGVVTLPQCFQSHGRHAVGIGKVYHNYGQRLHGDAASWSEPQVNHWGAHFHDWFVPGRGSVLHGDWAKAEAVQRADVPDDAYIDGRSASLATQKLRELKQVGQPFFMAVGFWKPHLPFNAPKKYWDLYDQNNLPPPPSDGPPSAAPAIALHNSQEARSYTDVPDRGPIPAGKQRELRHAYLAAISYVDAQVGRVLDELDRLGIAEDTVVAFCSDHGYHAGDMGLYGKLTNFESGTRTPLIIAAPGMAAPASKTSAICELLDLYPTLVEVCGLPVPAGLSGRSLCPVLDDPEATVKPYALSQITRPVYVEKAVDAIGSSLRTTRYRYTRWSQGADGSARVPGPVIDEELYDVRRDPGFAQNVAGQAAYAEMLGEARSRLAGCFAGGAAPRAPAVNGAGVSN</sequence>
<dbReference type="Pfam" id="PF00884">
    <property type="entry name" value="Sulfatase"/>
    <property type="match status" value="1"/>
</dbReference>
<feature type="region of interest" description="Disordered" evidence="7">
    <location>
        <begin position="402"/>
        <end position="427"/>
    </location>
</feature>
<evidence type="ECO:0000256" key="4">
    <source>
        <dbReference type="ARBA" id="ARBA00022729"/>
    </source>
</evidence>
<dbReference type="InterPro" id="IPR035874">
    <property type="entry name" value="IDS"/>
</dbReference>
<evidence type="ECO:0000256" key="8">
    <source>
        <dbReference type="SAM" id="SignalP"/>
    </source>
</evidence>
<gene>
    <name evidence="10" type="primary">betC_21</name>
    <name evidence="10" type="ORF">Pla175_43580</name>
</gene>
<accession>A0A518DHK0</accession>
<dbReference type="Gene3D" id="3.40.720.10">
    <property type="entry name" value="Alkaline Phosphatase, subunit A"/>
    <property type="match status" value="1"/>
</dbReference>
<evidence type="ECO:0000256" key="2">
    <source>
        <dbReference type="ARBA" id="ARBA00008779"/>
    </source>
</evidence>
<proteinExistence type="inferred from homology"/>
<dbReference type="InterPro" id="IPR017850">
    <property type="entry name" value="Alkaline_phosphatase_core_sf"/>
</dbReference>
<dbReference type="InterPro" id="IPR036278">
    <property type="entry name" value="Sialidase_sf"/>
</dbReference>
<comment type="similarity">
    <text evidence="2">Belongs to the sulfatase family.</text>
</comment>
<dbReference type="EMBL" id="CP036291">
    <property type="protein sequence ID" value="QDU90944.1"/>
    <property type="molecule type" value="Genomic_DNA"/>
</dbReference>
<keyword evidence="6" id="KW-0106">Calcium</keyword>
<evidence type="ECO:0000256" key="3">
    <source>
        <dbReference type="ARBA" id="ARBA00022723"/>
    </source>
</evidence>
<dbReference type="PANTHER" id="PTHR45953">
    <property type="entry name" value="IDURONATE 2-SULFATASE"/>
    <property type="match status" value="1"/>
</dbReference>
<dbReference type="KEGG" id="pnd:Pla175_43580"/>
<dbReference type="Proteomes" id="UP000317429">
    <property type="component" value="Chromosome"/>
</dbReference>
<name>A0A518DHK0_9BACT</name>
<keyword evidence="5 10" id="KW-0378">Hydrolase</keyword>
<organism evidence="10 11">
    <name type="scientific">Pirellulimonas nuda</name>
    <dbReference type="NCBI Taxonomy" id="2528009"/>
    <lineage>
        <taxon>Bacteria</taxon>
        <taxon>Pseudomonadati</taxon>
        <taxon>Planctomycetota</taxon>
        <taxon>Planctomycetia</taxon>
        <taxon>Pirellulales</taxon>
        <taxon>Lacipirellulaceae</taxon>
        <taxon>Pirellulimonas</taxon>
    </lineage>
</organism>
<dbReference type="SUPFAM" id="SSF50939">
    <property type="entry name" value="Sialidases"/>
    <property type="match status" value="1"/>
</dbReference>